<dbReference type="InterPro" id="IPR008274">
    <property type="entry name" value="AldOxase/xan_DH_MoCoBD1"/>
</dbReference>
<dbReference type="InterPro" id="IPR037165">
    <property type="entry name" value="AldOxase/xan_DH_Mopterin-bd_sf"/>
</dbReference>
<evidence type="ECO:0000313" key="5">
    <source>
        <dbReference type="Proteomes" id="UP001149140"/>
    </source>
</evidence>
<dbReference type="AlphaFoldDB" id="A0A9X3MYS1"/>
<dbReference type="SUPFAM" id="SSF56003">
    <property type="entry name" value="Molybdenum cofactor-binding domain"/>
    <property type="match status" value="1"/>
</dbReference>
<keyword evidence="1" id="KW-0500">Molybdenum</keyword>
<dbReference type="EMBL" id="JAPDOD010000026">
    <property type="protein sequence ID" value="MDA0163627.1"/>
    <property type="molecule type" value="Genomic_DNA"/>
</dbReference>
<name>A0A9X3MYS1_9ACTN</name>
<dbReference type="Pfam" id="PF20256">
    <property type="entry name" value="MoCoBD_2"/>
    <property type="match status" value="1"/>
</dbReference>
<protein>
    <submittedName>
        <fullName evidence="4">Xanthine dehydrogenase family protein molybdopterin-binding subunit</fullName>
    </submittedName>
</protein>
<dbReference type="InterPro" id="IPR036856">
    <property type="entry name" value="Ald_Oxase/Xan_DH_a/b_sf"/>
</dbReference>
<evidence type="ECO:0000256" key="2">
    <source>
        <dbReference type="ARBA" id="ARBA00023002"/>
    </source>
</evidence>
<dbReference type="PANTHER" id="PTHR11908:SF132">
    <property type="entry name" value="ALDEHYDE OXIDASE 1-RELATED"/>
    <property type="match status" value="1"/>
</dbReference>
<evidence type="ECO:0000256" key="1">
    <source>
        <dbReference type="ARBA" id="ARBA00022505"/>
    </source>
</evidence>
<dbReference type="Proteomes" id="UP001149140">
    <property type="component" value="Unassembled WGS sequence"/>
</dbReference>
<dbReference type="PANTHER" id="PTHR11908">
    <property type="entry name" value="XANTHINE DEHYDROGENASE"/>
    <property type="match status" value="1"/>
</dbReference>
<keyword evidence="2" id="KW-0560">Oxidoreductase</keyword>
<dbReference type="Pfam" id="PF01315">
    <property type="entry name" value="Ald_Xan_dh_C"/>
    <property type="match status" value="1"/>
</dbReference>
<dbReference type="InterPro" id="IPR046867">
    <property type="entry name" value="AldOxase/xan_DH_MoCoBD2"/>
</dbReference>
<dbReference type="Pfam" id="PF02738">
    <property type="entry name" value="MoCoBD_1"/>
    <property type="match status" value="1"/>
</dbReference>
<feature type="domain" description="Aldehyde oxidase/xanthine dehydrogenase a/b hammerhead" evidence="3">
    <location>
        <begin position="23"/>
        <end position="133"/>
    </location>
</feature>
<dbReference type="InterPro" id="IPR000674">
    <property type="entry name" value="Ald_Oxase/Xan_DH_a/b"/>
</dbReference>
<evidence type="ECO:0000259" key="3">
    <source>
        <dbReference type="SMART" id="SM01008"/>
    </source>
</evidence>
<keyword evidence="5" id="KW-1185">Reference proteome</keyword>
<dbReference type="SMART" id="SM01008">
    <property type="entry name" value="Ald_Xan_dh_C"/>
    <property type="match status" value="1"/>
</dbReference>
<dbReference type="RefSeq" id="WP_270042872.1">
    <property type="nucleotide sequence ID" value="NZ_JAPDOD010000026.1"/>
</dbReference>
<comment type="caution">
    <text evidence="4">The sequence shown here is derived from an EMBL/GenBank/DDBJ whole genome shotgun (WGS) entry which is preliminary data.</text>
</comment>
<gene>
    <name evidence="4" type="ORF">OM076_25360</name>
</gene>
<reference evidence="4" key="1">
    <citation type="submission" date="2022-10" db="EMBL/GenBank/DDBJ databases">
        <title>The WGS of Solirubrobacter ginsenosidimutans DSM 21036.</title>
        <authorList>
            <person name="Jiang Z."/>
        </authorList>
    </citation>
    <scope>NUCLEOTIDE SEQUENCE</scope>
    <source>
        <strain evidence="4">DSM 21036</strain>
    </source>
</reference>
<proteinExistence type="predicted"/>
<dbReference type="SUPFAM" id="SSF54665">
    <property type="entry name" value="CO dehydrogenase molybdoprotein N-domain-like"/>
    <property type="match status" value="1"/>
</dbReference>
<organism evidence="4 5">
    <name type="scientific">Solirubrobacter ginsenosidimutans</name>
    <dbReference type="NCBI Taxonomy" id="490573"/>
    <lineage>
        <taxon>Bacteria</taxon>
        <taxon>Bacillati</taxon>
        <taxon>Actinomycetota</taxon>
        <taxon>Thermoleophilia</taxon>
        <taxon>Solirubrobacterales</taxon>
        <taxon>Solirubrobacteraceae</taxon>
        <taxon>Solirubrobacter</taxon>
    </lineage>
</organism>
<dbReference type="Gene3D" id="3.90.1170.50">
    <property type="entry name" value="Aldehyde oxidase/xanthine dehydrogenase, a/b hammerhead"/>
    <property type="match status" value="1"/>
</dbReference>
<sequence length="797" mass="85713">MATETLQWVGRDIKRREDPALLTGSTTFTNDFTVPGLLHAAVLRSPHAHARIRSVDCSRARAVEGVLAVLSGAELAEIIDPMPRFCAEEVVQHAVALEKTRYAGEPVAIAVAETRYLAEDALELVEIDYELLEPLVDPVAAALPGAALVHENLGTNVVYERTFTHGDVEGDFARAAHVVRRTLRWPRVCASPMEPAGAVCDYDASTGRMVVHSNSNMLNFAAWVLSGTLRLQPELIDFHPMYTGGSFGSKHLTAKAISLAGAMSKLTGRPVKFMEDRADNLLANDSQAPDRRYEAALAIDADGRFLSLRTDVVDDYGAYFLFAVAGNTNAMAQTVGPYAIGSCENVVKAVLTNKNQQGVFRGAGSEVHNWVLERLVDGAAQELGIDPIDLRRRNLIQPDQFPYKIPTGNIYDSGDYPAVLDKALAHAELDFWRAEQARGREEGRYIGIGLAAAQQRSTYASTEFWFHNPGPYVGMSATPESVRISVGPTGGISVTLFSPFWGNSPETVAAQLVAEELGIAPEEVSIGYDSTAHGLPSAGPGGSRMTVMLSGAVRGAAGKVRDKMFQIAAHSLEASPEDMELVDGFVRVRGVADEARRLSIADIGMKAYWMKHELPDGMESGLEGTFTYDHPYTTLPSDDRTDLGSFYPMMGHAVHVVVVEVDIHTGHVSFLKFLAVHDVGTVVNPRSLKGQIRGGIAMGIGVTLMEQIRHGADGSALSGSFEEYLMPLAGDVPNVEVLHHETPSPFTAYGVKGGGEGGRMVAPCAITTAVEDALAPFGVRIDALPITPEQIVGWAAS</sequence>
<accession>A0A9X3MYS1</accession>
<dbReference type="InterPro" id="IPR016208">
    <property type="entry name" value="Ald_Oxase/xanthine_DH-like"/>
</dbReference>
<evidence type="ECO:0000313" key="4">
    <source>
        <dbReference type="EMBL" id="MDA0163627.1"/>
    </source>
</evidence>
<dbReference type="GO" id="GO:0016491">
    <property type="term" value="F:oxidoreductase activity"/>
    <property type="evidence" value="ECO:0007669"/>
    <property type="project" value="UniProtKB-KW"/>
</dbReference>
<dbReference type="Gene3D" id="3.30.365.10">
    <property type="entry name" value="Aldehyde oxidase/xanthine dehydrogenase, molybdopterin binding domain"/>
    <property type="match status" value="4"/>
</dbReference>
<dbReference type="GO" id="GO:0005506">
    <property type="term" value="F:iron ion binding"/>
    <property type="evidence" value="ECO:0007669"/>
    <property type="project" value="InterPro"/>
</dbReference>